<dbReference type="Pfam" id="PF17815">
    <property type="entry name" value="PDZ_3"/>
    <property type="match status" value="1"/>
</dbReference>
<evidence type="ECO:0000256" key="2">
    <source>
        <dbReference type="ARBA" id="ARBA00022801"/>
    </source>
</evidence>
<keyword evidence="1" id="KW-0645">Protease</keyword>
<dbReference type="InterPro" id="IPR009003">
    <property type="entry name" value="Peptidase_S1_PA"/>
</dbReference>
<protein>
    <submittedName>
        <fullName evidence="6">PDZ domain-containing protein</fullName>
    </submittedName>
</protein>
<dbReference type="Gene3D" id="2.30.42.10">
    <property type="match status" value="1"/>
</dbReference>
<dbReference type="InterPro" id="IPR001478">
    <property type="entry name" value="PDZ"/>
</dbReference>
<feature type="chain" id="PRO_5045215899" evidence="4">
    <location>
        <begin position="21"/>
        <end position="510"/>
    </location>
</feature>
<feature type="domain" description="PDZ" evidence="5">
    <location>
        <begin position="233"/>
        <end position="344"/>
    </location>
</feature>
<dbReference type="InterPro" id="IPR046449">
    <property type="entry name" value="DEGP_PDZ_sf"/>
</dbReference>
<dbReference type="Proteomes" id="UP001371305">
    <property type="component" value="Unassembled WGS sequence"/>
</dbReference>
<keyword evidence="7" id="KW-1185">Reference proteome</keyword>
<dbReference type="SMART" id="SM00228">
    <property type="entry name" value="PDZ"/>
    <property type="match status" value="1"/>
</dbReference>
<accession>A0ABU9B4U3</accession>
<proteinExistence type="predicted"/>
<dbReference type="SUPFAM" id="SSF50494">
    <property type="entry name" value="Trypsin-like serine proteases"/>
    <property type="match status" value="1"/>
</dbReference>
<dbReference type="InterPro" id="IPR043504">
    <property type="entry name" value="Peptidase_S1_PA_chymotrypsin"/>
</dbReference>
<evidence type="ECO:0000313" key="6">
    <source>
        <dbReference type="EMBL" id="MEK7954287.1"/>
    </source>
</evidence>
<keyword evidence="2" id="KW-0378">Hydrolase</keyword>
<dbReference type="Gene3D" id="2.40.10.10">
    <property type="entry name" value="Trypsin-like serine proteases"/>
    <property type="match status" value="1"/>
</dbReference>
<dbReference type="RefSeq" id="WP_341408055.1">
    <property type="nucleotide sequence ID" value="NZ_JBBUKT010000018.1"/>
</dbReference>
<reference evidence="6 7" key="1">
    <citation type="submission" date="2024-04" db="EMBL/GenBank/DDBJ databases">
        <title>Luteolibacter sp. isolated from soil.</title>
        <authorList>
            <person name="An J."/>
        </authorList>
    </citation>
    <scope>NUCLEOTIDE SEQUENCE [LARGE SCALE GENOMIC DNA]</scope>
    <source>
        <strain evidence="6 7">Y139</strain>
    </source>
</reference>
<dbReference type="PROSITE" id="PS51257">
    <property type="entry name" value="PROKAR_LIPOPROTEIN"/>
    <property type="match status" value="1"/>
</dbReference>
<keyword evidence="3" id="KW-0720">Serine protease</keyword>
<dbReference type="Pfam" id="PF13180">
    <property type="entry name" value="PDZ_2"/>
    <property type="match status" value="1"/>
</dbReference>
<evidence type="ECO:0000256" key="4">
    <source>
        <dbReference type="SAM" id="SignalP"/>
    </source>
</evidence>
<keyword evidence="4" id="KW-0732">Signal</keyword>
<evidence type="ECO:0000313" key="7">
    <source>
        <dbReference type="Proteomes" id="UP001371305"/>
    </source>
</evidence>
<dbReference type="Gene3D" id="3.20.190.20">
    <property type="match status" value="1"/>
</dbReference>
<dbReference type="EMBL" id="JBBUKT010000018">
    <property type="protein sequence ID" value="MEK7954287.1"/>
    <property type="molecule type" value="Genomic_DNA"/>
</dbReference>
<dbReference type="InterPro" id="IPR036034">
    <property type="entry name" value="PDZ_sf"/>
</dbReference>
<dbReference type="PROSITE" id="PS50106">
    <property type="entry name" value="PDZ"/>
    <property type="match status" value="1"/>
</dbReference>
<gene>
    <name evidence="6" type="ORF">WKV53_27465</name>
</gene>
<evidence type="ECO:0000256" key="1">
    <source>
        <dbReference type="ARBA" id="ARBA00022670"/>
    </source>
</evidence>
<evidence type="ECO:0000259" key="5">
    <source>
        <dbReference type="PROSITE" id="PS50106"/>
    </source>
</evidence>
<dbReference type="SUPFAM" id="SSF50156">
    <property type="entry name" value="PDZ domain-like"/>
    <property type="match status" value="1"/>
</dbReference>
<dbReference type="PRINTS" id="PR00834">
    <property type="entry name" value="PROTEASES2C"/>
</dbReference>
<dbReference type="PANTHER" id="PTHR45980">
    <property type="match status" value="1"/>
</dbReference>
<dbReference type="InterPro" id="IPR001940">
    <property type="entry name" value="Peptidase_S1C"/>
</dbReference>
<evidence type="ECO:0000256" key="3">
    <source>
        <dbReference type="ARBA" id="ARBA00022825"/>
    </source>
</evidence>
<sequence length="510" mass="55449">MRPHLLLPLLFLSACDRPQAAVEPVAAAPVAPGPVPVANPDEILPSVVRINTTQQSWDQAEPWQKNTPGKRRSLGAIVGNGIILTTAEMAADATYIELESPDGKKLAPAKTIAVDYEANLALLGLTDESNAKFFEGTKPLEISAPPKIGDTLDILQVEENGSPLITSGGIQSIDVVSNFLPGQFFLTYEVKASMQSAASSFSLPVLRDGKLAGLLTSYDSKDQISDVVATEIVARFVKEGSDADYAGFPSLGISISRTDDPNFRLFLKLPDDGGGLYVSNVRVGSAAEKAGLKKGDVILSIDGNDIDRLGYFVDKHYGRLYWSHLVRGAKASGDKVDLVVQRDGQPQNISAVLDRRDEVSQLVPAYAFGKAPNFLVKGGLIFQELTKPVLESFGNEWQSRAPLNLLDVYENPEKYESRCRRVVFLSNVIPTPATVGYESLQSMIVTKVNGKDIKDMKTLIEAFKTPAADGLHSIEFDEEKFHVYLDESISDTVDKQLLQRGLPKLSRADD</sequence>
<dbReference type="InterPro" id="IPR041517">
    <property type="entry name" value="DEGP_PDZ"/>
</dbReference>
<dbReference type="PANTHER" id="PTHR45980:SF9">
    <property type="entry name" value="PROTEASE DO-LIKE 10, MITOCHONDRIAL-RELATED"/>
    <property type="match status" value="1"/>
</dbReference>
<comment type="caution">
    <text evidence="6">The sequence shown here is derived from an EMBL/GenBank/DDBJ whole genome shotgun (WGS) entry which is preliminary data.</text>
</comment>
<organism evidence="6 7">
    <name type="scientific">Luteolibacter soli</name>
    <dbReference type="NCBI Taxonomy" id="3135280"/>
    <lineage>
        <taxon>Bacteria</taxon>
        <taxon>Pseudomonadati</taxon>
        <taxon>Verrucomicrobiota</taxon>
        <taxon>Verrucomicrobiia</taxon>
        <taxon>Verrucomicrobiales</taxon>
        <taxon>Verrucomicrobiaceae</taxon>
        <taxon>Luteolibacter</taxon>
    </lineage>
</organism>
<name>A0ABU9B4U3_9BACT</name>
<feature type="signal peptide" evidence="4">
    <location>
        <begin position="1"/>
        <end position="20"/>
    </location>
</feature>